<reference evidence="7 8" key="1">
    <citation type="journal article" date="2019" name="Int. J. Syst. Evol. Microbiol.">
        <title>The Global Catalogue of Microorganisms (GCM) 10K type strain sequencing project: providing services to taxonomists for standard genome sequencing and annotation.</title>
        <authorList>
            <consortium name="The Broad Institute Genomics Platform"/>
            <consortium name="The Broad Institute Genome Sequencing Center for Infectious Disease"/>
            <person name="Wu L."/>
            <person name="Ma J."/>
        </authorList>
    </citation>
    <scope>NUCLEOTIDE SEQUENCE [LARGE SCALE GENOMIC DNA]</scope>
    <source>
        <strain evidence="7 8">JCM 16328</strain>
    </source>
</reference>
<dbReference type="Gene3D" id="1.10.3730.20">
    <property type="match status" value="1"/>
</dbReference>
<evidence type="ECO:0000256" key="5">
    <source>
        <dbReference type="SAM" id="Phobius"/>
    </source>
</evidence>
<gene>
    <name evidence="7" type="ORF">GCM10009020_04680</name>
</gene>
<evidence type="ECO:0000256" key="2">
    <source>
        <dbReference type="ARBA" id="ARBA00022692"/>
    </source>
</evidence>
<keyword evidence="2 5" id="KW-0812">Transmembrane</keyword>
<feature type="transmembrane region" description="Helical" evidence="5">
    <location>
        <begin position="129"/>
        <end position="146"/>
    </location>
</feature>
<comment type="caution">
    <text evidence="7">The sequence shown here is derived from an EMBL/GenBank/DDBJ whole genome shotgun (WGS) entry which is preliminary data.</text>
</comment>
<dbReference type="InterPro" id="IPR050638">
    <property type="entry name" value="AA-Vitamin_Transporters"/>
</dbReference>
<dbReference type="SUPFAM" id="SSF103481">
    <property type="entry name" value="Multidrug resistance efflux transporter EmrE"/>
    <property type="match status" value="2"/>
</dbReference>
<proteinExistence type="predicted"/>
<name>A0AAV3T6E3_9EURY</name>
<feature type="domain" description="EamA" evidence="6">
    <location>
        <begin position="18"/>
        <end position="145"/>
    </location>
</feature>
<dbReference type="AlphaFoldDB" id="A0AAV3T6E3"/>
<dbReference type="GO" id="GO:0016020">
    <property type="term" value="C:membrane"/>
    <property type="evidence" value="ECO:0007669"/>
    <property type="project" value="UniProtKB-SubCell"/>
</dbReference>
<evidence type="ECO:0000313" key="7">
    <source>
        <dbReference type="EMBL" id="GAA0663140.1"/>
    </source>
</evidence>
<evidence type="ECO:0000256" key="1">
    <source>
        <dbReference type="ARBA" id="ARBA00004141"/>
    </source>
</evidence>
<dbReference type="InterPro" id="IPR000620">
    <property type="entry name" value="EamA_dom"/>
</dbReference>
<feature type="transmembrane region" description="Helical" evidence="5">
    <location>
        <begin position="12"/>
        <end position="34"/>
    </location>
</feature>
<sequence>MLLSTMTSTRTTLSLFGLLTLVWGTSFVAIKAGLDSFPPILFAAFRHDLASVLLLAFVAASSRRWLPRTRSDLELIAIGGALMVGGHFSLLFVGQQYVPSALGAILLSLTPMLTALFAVVALPAERMRIHGVAGLVLGFLGVLVIANPSPSSLGGQLVGVLLLLGSAASFSIGAVWAERYTASLPIVSIQAWMMLFGAIVLHAISLRHPGETVAAVEWTQSGLLALVYLGVFASAVGFLVYFRLMDAVGPSETSLVNYATPVVAAVAGWALLGEQITALTVAGFGLILGGFLLVKADAIRSSVLHRGSTAVPAFYDDSREHVVVEGNAYVVESGSETGYPAD</sequence>
<dbReference type="PANTHER" id="PTHR32322">
    <property type="entry name" value="INNER MEMBRANE TRANSPORTER"/>
    <property type="match status" value="1"/>
</dbReference>
<feature type="transmembrane region" description="Helical" evidence="5">
    <location>
        <begin position="278"/>
        <end position="296"/>
    </location>
</feature>
<feature type="transmembrane region" description="Helical" evidence="5">
    <location>
        <begin position="254"/>
        <end position="272"/>
    </location>
</feature>
<keyword evidence="8" id="KW-1185">Reference proteome</keyword>
<feature type="domain" description="EamA" evidence="6">
    <location>
        <begin position="158"/>
        <end position="294"/>
    </location>
</feature>
<evidence type="ECO:0000256" key="3">
    <source>
        <dbReference type="ARBA" id="ARBA00022989"/>
    </source>
</evidence>
<evidence type="ECO:0000259" key="6">
    <source>
        <dbReference type="Pfam" id="PF00892"/>
    </source>
</evidence>
<accession>A0AAV3T6E3</accession>
<dbReference type="EMBL" id="BAAADV010000001">
    <property type="protein sequence ID" value="GAA0663140.1"/>
    <property type="molecule type" value="Genomic_DNA"/>
</dbReference>
<feature type="transmembrane region" description="Helical" evidence="5">
    <location>
        <begin position="73"/>
        <end position="94"/>
    </location>
</feature>
<dbReference type="PANTHER" id="PTHR32322:SF2">
    <property type="entry name" value="EAMA DOMAIN-CONTAINING PROTEIN"/>
    <property type="match status" value="1"/>
</dbReference>
<feature type="transmembrane region" description="Helical" evidence="5">
    <location>
        <begin position="224"/>
        <end position="242"/>
    </location>
</feature>
<keyword evidence="4 5" id="KW-0472">Membrane</keyword>
<feature type="transmembrane region" description="Helical" evidence="5">
    <location>
        <begin position="184"/>
        <end position="204"/>
    </location>
</feature>
<feature type="transmembrane region" description="Helical" evidence="5">
    <location>
        <begin position="158"/>
        <end position="177"/>
    </location>
</feature>
<evidence type="ECO:0000256" key="4">
    <source>
        <dbReference type="ARBA" id="ARBA00023136"/>
    </source>
</evidence>
<comment type="subcellular location">
    <subcellularLocation>
        <location evidence="1">Membrane</location>
        <topology evidence="1">Multi-pass membrane protein</topology>
    </subcellularLocation>
</comment>
<keyword evidence="3 5" id="KW-1133">Transmembrane helix</keyword>
<feature type="transmembrane region" description="Helical" evidence="5">
    <location>
        <begin position="40"/>
        <end position="61"/>
    </location>
</feature>
<organism evidence="7 8">
    <name type="scientific">Natronoarchaeum mannanilyticum</name>
    <dbReference type="NCBI Taxonomy" id="926360"/>
    <lineage>
        <taxon>Archaea</taxon>
        <taxon>Methanobacteriati</taxon>
        <taxon>Methanobacteriota</taxon>
        <taxon>Stenosarchaea group</taxon>
        <taxon>Halobacteria</taxon>
        <taxon>Halobacteriales</taxon>
        <taxon>Natronoarchaeaceae</taxon>
    </lineage>
</organism>
<protein>
    <submittedName>
        <fullName evidence="7">DMT family transporter</fullName>
    </submittedName>
</protein>
<feature type="transmembrane region" description="Helical" evidence="5">
    <location>
        <begin position="100"/>
        <end position="122"/>
    </location>
</feature>
<dbReference type="Proteomes" id="UP001500420">
    <property type="component" value="Unassembled WGS sequence"/>
</dbReference>
<dbReference type="Pfam" id="PF00892">
    <property type="entry name" value="EamA"/>
    <property type="match status" value="2"/>
</dbReference>
<dbReference type="InterPro" id="IPR037185">
    <property type="entry name" value="EmrE-like"/>
</dbReference>
<evidence type="ECO:0000313" key="8">
    <source>
        <dbReference type="Proteomes" id="UP001500420"/>
    </source>
</evidence>